<name>H0QVT9_9ACTN</name>
<dbReference type="EMBL" id="BAEH01000017">
    <property type="protein sequence ID" value="GAB16940.1"/>
    <property type="molecule type" value="Genomic_DNA"/>
</dbReference>
<evidence type="ECO:0000256" key="3">
    <source>
        <dbReference type="RuleBase" id="RU000363"/>
    </source>
</evidence>
<feature type="domain" description="Ketoreductase" evidence="4">
    <location>
        <begin position="7"/>
        <end position="193"/>
    </location>
</feature>
<evidence type="ECO:0000256" key="2">
    <source>
        <dbReference type="ARBA" id="ARBA00023002"/>
    </source>
</evidence>
<comment type="similarity">
    <text evidence="1 3">Belongs to the short-chain dehydrogenases/reductases (SDR) family.</text>
</comment>
<evidence type="ECO:0000313" key="6">
    <source>
        <dbReference type="Proteomes" id="UP000035034"/>
    </source>
</evidence>
<dbReference type="AlphaFoldDB" id="H0QVT9"/>
<proteinExistence type="inferred from homology"/>
<dbReference type="Pfam" id="PF00106">
    <property type="entry name" value="adh_short"/>
    <property type="match status" value="1"/>
</dbReference>
<keyword evidence="2" id="KW-0560">Oxidoreductase</keyword>
<dbReference type="OrthoDB" id="4690547at2"/>
<reference evidence="5 6" key="1">
    <citation type="submission" date="2011-12" db="EMBL/GenBank/DDBJ databases">
        <title>Whole genome shotgun sequence of Gordonia effusa NBRC 100432.</title>
        <authorList>
            <person name="Yoshida I."/>
            <person name="Takarada H."/>
            <person name="Hosoyama A."/>
            <person name="Tsuchikane K."/>
            <person name="Katsumata H."/>
            <person name="Yamazaki S."/>
            <person name="Fujita N."/>
        </authorList>
    </citation>
    <scope>NUCLEOTIDE SEQUENCE [LARGE SCALE GENOMIC DNA]</scope>
    <source>
        <strain evidence="5 6">NBRC 100432</strain>
    </source>
</reference>
<dbReference type="Gene3D" id="3.40.50.720">
    <property type="entry name" value="NAD(P)-binding Rossmann-like Domain"/>
    <property type="match status" value="1"/>
</dbReference>
<dbReference type="eggNOG" id="COG4221">
    <property type="taxonomic scope" value="Bacteria"/>
</dbReference>
<dbReference type="PRINTS" id="PR00081">
    <property type="entry name" value="GDHRDH"/>
</dbReference>
<sequence length="278" mass="29851">MKDFRGKVVVITGAGSGMGRDLAVKLAKRGAKIAISDVDPTGLAATEKLVAEAGAQVHSQLLNVAEREAVLEYADTVAKHFGTVNVIFNNAGIAHNGDVEKMEFKDIERVMDVDFWGVVNGTKAFLPYLIASGDGHVVNTSSLFGLLSEPGQSAYNSAKFAVRGFTEALNQEMIVAKHPVKVTCVHPGGIKTAIARNATSSGDDPNHDKLTAAFEKYLLRMPSEKAADIIIRGVERNRARVLVGNDAKFLDLWVRLVASGYQGITARLTALGTKRFTK</sequence>
<dbReference type="STRING" id="1077974.GOEFS_017_00560"/>
<dbReference type="InterPro" id="IPR036291">
    <property type="entry name" value="NAD(P)-bd_dom_sf"/>
</dbReference>
<evidence type="ECO:0000256" key="1">
    <source>
        <dbReference type="ARBA" id="ARBA00006484"/>
    </source>
</evidence>
<dbReference type="PANTHER" id="PTHR43391">
    <property type="entry name" value="RETINOL DEHYDROGENASE-RELATED"/>
    <property type="match status" value="1"/>
</dbReference>
<dbReference type="InterPro" id="IPR002347">
    <property type="entry name" value="SDR_fam"/>
</dbReference>
<dbReference type="PRINTS" id="PR00080">
    <property type="entry name" value="SDRFAMILY"/>
</dbReference>
<comment type="caution">
    <text evidence="5">The sequence shown here is derived from an EMBL/GenBank/DDBJ whole genome shotgun (WGS) entry which is preliminary data.</text>
</comment>
<evidence type="ECO:0000313" key="5">
    <source>
        <dbReference type="EMBL" id="GAB16940.1"/>
    </source>
</evidence>
<dbReference type="RefSeq" id="WP_007316278.1">
    <property type="nucleotide sequence ID" value="NZ_BAEH01000017.1"/>
</dbReference>
<dbReference type="GO" id="GO:0016491">
    <property type="term" value="F:oxidoreductase activity"/>
    <property type="evidence" value="ECO:0007669"/>
    <property type="project" value="UniProtKB-KW"/>
</dbReference>
<protein>
    <submittedName>
        <fullName evidence="5">Putative alcohol dehydrogenase</fullName>
    </submittedName>
</protein>
<gene>
    <name evidence="5" type="ORF">GOEFS_017_00560</name>
</gene>
<dbReference type="SUPFAM" id="SSF51735">
    <property type="entry name" value="NAD(P)-binding Rossmann-fold domains"/>
    <property type="match status" value="1"/>
</dbReference>
<organism evidence="5 6">
    <name type="scientific">Gordonia effusa NBRC 100432</name>
    <dbReference type="NCBI Taxonomy" id="1077974"/>
    <lineage>
        <taxon>Bacteria</taxon>
        <taxon>Bacillati</taxon>
        <taxon>Actinomycetota</taxon>
        <taxon>Actinomycetes</taxon>
        <taxon>Mycobacteriales</taxon>
        <taxon>Gordoniaceae</taxon>
        <taxon>Gordonia</taxon>
    </lineage>
</organism>
<dbReference type="SMART" id="SM00822">
    <property type="entry name" value="PKS_KR"/>
    <property type="match status" value="1"/>
</dbReference>
<dbReference type="Proteomes" id="UP000035034">
    <property type="component" value="Unassembled WGS sequence"/>
</dbReference>
<dbReference type="PANTHER" id="PTHR43391:SF82">
    <property type="entry name" value="OXIDOREDUCTASE SADH-RELATED"/>
    <property type="match status" value="1"/>
</dbReference>
<accession>H0QVT9</accession>
<dbReference type="InterPro" id="IPR057326">
    <property type="entry name" value="KR_dom"/>
</dbReference>
<keyword evidence="6" id="KW-1185">Reference proteome</keyword>
<evidence type="ECO:0000259" key="4">
    <source>
        <dbReference type="SMART" id="SM00822"/>
    </source>
</evidence>